<dbReference type="Pfam" id="PF08870">
    <property type="entry name" value="DndE"/>
    <property type="match status" value="1"/>
</dbReference>
<dbReference type="STRING" id="456442.Mboo_0357"/>
<protein>
    <recommendedName>
        <fullName evidence="3">DNA sulfur modification protein DndE</fullName>
    </recommendedName>
</protein>
<dbReference type="AlphaFoldDB" id="A7I566"/>
<dbReference type="NCBIfam" id="TIGR03184">
    <property type="entry name" value="DNA_S_dndE"/>
    <property type="match status" value="1"/>
</dbReference>
<proteinExistence type="predicted"/>
<sequence length="141" mass="16082">MRSSFYRLRISEKATFRLSQLKGKTGLTPNIICRIAICYSLNDPSIPNPADYDERGQEINRYSLTGEWDTFFIALVKERCIHDKLDPEEDLYDQLRAHLNRGVFGIFPQIKSLGDFRILLVHQAAGIKSGMLSEGHSHGKN</sequence>
<dbReference type="InterPro" id="IPR038472">
    <property type="entry name" value="DndE_sf"/>
</dbReference>
<dbReference type="EMBL" id="CP000780">
    <property type="protein sequence ID" value="ABS54877.1"/>
    <property type="molecule type" value="Genomic_DNA"/>
</dbReference>
<dbReference type="HOGENOM" id="CLU_162722_0_0_2"/>
<dbReference type="OrthoDB" id="191422at2157"/>
<dbReference type="InterPro" id="IPR014969">
    <property type="entry name" value="DNA_S_DndE"/>
</dbReference>
<evidence type="ECO:0000313" key="2">
    <source>
        <dbReference type="Proteomes" id="UP000002408"/>
    </source>
</evidence>
<accession>A7I566</accession>
<name>A7I566_METB6</name>
<evidence type="ECO:0008006" key="3">
    <source>
        <dbReference type="Google" id="ProtNLM"/>
    </source>
</evidence>
<dbReference type="REBASE" id="211887">
    <property type="entry name" value="M.Mbo6A8DndEP"/>
</dbReference>
<evidence type="ECO:0000313" key="1">
    <source>
        <dbReference type="EMBL" id="ABS54877.1"/>
    </source>
</evidence>
<dbReference type="KEGG" id="mbn:Mboo_0357"/>
<dbReference type="GeneID" id="32154619"/>
<keyword evidence="2" id="KW-1185">Reference proteome</keyword>
<dbReference type="Gene3D" id="1.10.1220.160">
    <property type="entry name" value="DNA sulphur modification protein DndE"/>
    <property type="match status" value="1"/>
</dbReference>
<dbReference type="Proteomes" id="UP000002408">
    <property type="component" value="Chromosome"/>
</dbReference>
<organism evidence="1 2">
    <name type="scientific">Methanoregula boonei (strain DSM 21154 / JCM 14090 / 6A8)</name>
    <dbReference type="NCBI Taxonomy" id="456442"/>
    <lineage>
        <taxon>Archaea</taxon>
        <taxon>Methanobacteriati</taxon>
        <taxon>Methanobacteriota</taxon>
        <taxon>Stenosarchaea group</taxon>
        <taxon>Methanomicrobia</taxon>
        <taxon>Methanomicrobiales</taxon>
        <taxon>Methanoregulaceae</taxon>
        <taxon>Methanoregula</taxon>
    </lineage>
</organism>
<gene>
    <name evidence="1" type="ordered locus">Mboo_0357</name>
</gene>
<dbReference type="eggNOG" id="arCOG09464">
    <property type="taxonomic scope" value="Archaea"/>
</dbReference>
<dbReference type="RefSeq" id="WP_011991365.1">
    <property type="nucleotide sequence ID" value="NC_009712.1"/>
</dbReference>
<reference evidence="2" key="1">
    <citation type="journal article" date="2015" name="Microbiology">
        <title>Genome of Methanoregula boonei 6A8 reveals adaptations to oligotrophic peatland environments.</title>
        <authorList>
            <person name="Braeuer S."/>
            <person name="Cadillo-Quiroz H."/>
            <person name="Kyrpides N."/>
            <person name="Woyke T."/>
            <person name="Goodwin L."/>
            <person name="Detter C."/>
            <person name="Podell S."/>
            <person name="Yavitt J.B."/>
            <person name="Zinder S.H."/>
        </authorList>
    </citation>
    <scope>NUCLEOTIDE SEQUENCE [LARGE SCALE GENOMIC DNA]</scope>
    <source>
        <strain evidence="2">DSM 21154 / JCM 14090 / 6A8</strain>
    </source>
</reference>